<evidence type="ECO:0000313" key="2">
    <source>
        <dbReference type="EMBL" id="ESQ86536.1"/>
    </source>
</evidence>
<name>V4PEJ6_9CAUL</name>
<dbReference type="GO" id="GO:0005524">
    <property type="term" value="F:ATP binding"/>
    <property type="evidence" value="ECO:0007669"/>
    <property type="project" value="InterPro"/>
</dbReference>
<comment type="caution">
    <text evidence="2">The sequence shown here is derived from an EMBL/GenBank/DDBJ whole genome shotgun (WGS) entry which is preliminary data.</text>
</comment>
<dbReference type="GO" id="GO:0000155">
    <property type="term" value="F:phosphorelay sensor kinase activity"/>
    <property type="evidence" value="ECO:0007669"/>
    <property type="project" value="InterPro"/>
</dbReference>
<accession>V4PEJ6</accession>
<dbReference type="Pfam" id="PF07475">
    <property type="entry name" value="Hpr_kinase_C"/>
    <property type="match status" value="1"/>
</dbReference>
<dbReference type="Gene3D" id="3.40.50.300">
    <property type="entry name" value="P-loop containing nucleotide triphosphate hydrolases"/>
    <property type="match status" value="1"/>
</dbReference>
<protein>
    <recommendedName>
        <fullName evidence="1">HPr kinase/phosphorylase C-terminal domain-containing protein</fullName>
    </recommendedName>
</protein>
<dbReference type="AlphaFoldDB" id="V4PEJ6"/>
<evidence type="ECO:0000259" key="1">
    <source>
        <dbReference type="Pfam" id="PF07475"/>
    </source>
</evidence>
<dbReference type="GO" id="GO:0006109">
    <property type="term" value="P:regulation of carbohydrate metabolic process"/>
    <property type="evidence" value="ECO:0007669"/>
    <property type="project" value="InterPro"/>
</dbReference>
<organism evidence="2 3">
    <name type="scientific">Asticcacaulis benevestitus DSM 16100 = ATCC BAA-896</name>
    <dbReference type="NCBI Taxonomy" id="1121022"/>
    <lineage>
        <taxon>Bacteria</taxon>
        <taxon>Pseudomonadati</taxon>
        <taxon>Pseudomonadota</taxon>
        <taxon>Alphaproteobacteria</taxon>
        <taxon>Caulobacterales</taxon>
        <taxon>Caulobacteraceae</taxon>
        <taxon>Asticcacaulis</taxon>
    </lineage>
</organism>
<dbReference type="CDD" id="cd01918">
    <property type="entry name" value="HprK_C"/>
    <property type="match status" value="1"/>
</dbReference>
<evidence type="ECO:0000313" key="3">
    <source>
        <dbReference type="Proteomes" id="UP000017837"/>
    </source>
</evidence>
<dbReference type="STRING" id="1121022.GCA_000376105_02813"/>
<dbReference type="Proteomes" id="UP000017837">
    <property type="component" value="Unassembled WGS sequence"/>
</dbReference>
<dbReference type="EMBL" id="AWGB01000053">
    <property type="protein sequence ID" value="ESQ86536.1"/>
    <property type="molecule type" value="Genomic_DNA"/>
</dbReference>
<dbReference type="InterPro" id="IPR011104">
    <property type="entry name" value="Hpr_kin/Pase_C"/>
</dbReference>
<dbReference type="PATRIC" id="fig|1121022.4.peg.3713"/>
<dbReference type="InterPro" id="IPR027417">
    <property type="entry name" value="P-loop_NTPase"/>
</dbReference>
<feature type="domain" description="HPr kinase/phosphorylase C-terminal" evidence="1">
    <location>
        <begin position="22"/>
        <end position="134"/>
    </location>
</feature>
<gene>
    <name evidence="2" type="ORF">ABENE_18160</name>
</gene>
<dbReference type="eggNOG" id="COG1493">
    <property type="taxonomic scope" value="Bacteria"/>
</dbReference>
<dbReference type="SUPFAM" id="SSF53795">
    <property type="entry name" value="PEP carboxykinase-like"/>
    <property type="match status" value="1"/>
</dbReference>
<reference evidence="2 3" key="1">
    <citation type="journal article" date="2014" name="Nature">
        <title>Sequential evolution of bacterial morphology by co-option of a developmental regulator.</title>
        <authorList>
            <person name="Jiang C."/>
            <person name="Brown P.J."/>
            <person name="Ducret A."/>
            <person name="Brun Y.V."/>
        </authorList>
    </citation>
    <scope>NUCLEOTIDE SEQUENCE [LARGE SCALE GENOMIC DNA]</scope>
    <source>
        <strain evidence="2 3">DSM 16100</strain>
    </source>
</reference>
<sequence>MAMSKLVIHATSLSLLVGHVWRGVLIMGPSGSGKSDLALRALEKGCALVSDDYSLLWISGGRLYASAPESIAGRMEVRGLGIVAENARHLTRIDLAVLAQSDPIERMPEHETTTVLGQTIPTIRLNPREASSLSKLLTRLKVP</sequence>
<keyword evidence="3" id="KW-1185">Reference proteome</keyword>
<proteinExistence type="predicted"/>